<dbReference type="AlphaFoldDB" id="A0AA46TJ39"/>
<name>A0AA46TJ39_9ACTN</name>
<accession>A0AA46TJ39</accession>
<keyword evidence="1" id="KW-0472">Membrane</keyword>
<protein>
    <submittedName>
        <fullName evidence="2">DUF1772 domain-containing protein</fullName>
    </submittedName>
</protein>
<proteinExistence type="predicted"/>
<dbReference type="Pfam" id="PF08592">
    <property type="entry name" value="Anthrone_oxy"/>
    <property type="match status" value="1"/>
</dbReference>
<dbReference type="Proteomes" id="UP001164390">
    <property type="component" value="Chromosome"/>
</dbReference>
<evidence type="ECO:0000313" key="3">
    <source>
        <dbReference type="Proteomes" id="UP001164390"/>
    </source>
</evidence>
<evidence type="ECO:0000313" key="2">
    <source>
        <dbReference type="EMBL" id="UYM05792.1"/>
    </source>
</evidence>
<feature type="transmembrane region" description="Helical" evidence="1">
    <location>
        <begin position="12"/>
        <end position="31"/>
    </location>
</feature>
<feature type="transmembrane region" description="Helical" evidence="1">
    <location>
        <begin position="133"/>
        <end position="153"/>
    </location>
</feature>
<sequence>MPNSQVARVAQRVSLVFAGLFAGFLVAVLVLELSLRDLDGQAYTEVRLAELDSLDRLATGTLLPALLATALLAVFAYKADRRRPLLALTALALLVAVLALTLVVNLPINTDQLDWNVQSPPTDWMSVRDRWQLAHALRTGAAVAAFGVLIAAATRTPPGRPVASAG</sequence>
<organism evidence="2 3">
    <name type="scientific">Solicola gregarius</name>
    <dbReference type="NCBI Taxonomy" id="2908642"/>
    <lineage>
        <taxon>Bacteria</taxon>
        <taxon>Bacillati</taxon>
        <taxon>Actinomycetota</taxon>
        <taxon>Actinomycetes</taxon>
        <taxon>Propionibacteriales</taxon>
        <taxon>Nocardioidaceae</taxon>
        <taxon>Solicola</taxon>
    </lineage>
</organism>
<feature type="transmembrane region" description="Helical" evidence="1">
    <location>
        <begin position="84"/>
        <end position="108"/>
    </location>
</feature>
<keyword evidence="1" id="KW-1133">Transmembrane helix</keyword>
<dbReference type="RefSeq" id="WP_271634618.1">
    <property type="nucleotide sequence ID" value="NZ_CP094970.1"/>
</dbReference>
<evidence type="ECO:0000256" key="1">
    <source>
        <dbReference type="SAM" id="Phobius"/>
    </source>
</evidence>
<feature type="transmembrane region" description="Helical" evidence="1">
    <location>
        <begin position="57"/>
        <end position="77"/>
    </location>
</feature>
<dbReference type="InterPro" id="IPR013901">
    <property type="entry name" value="Anthrone_oxy"/>
</dbReference>
<keyword evidence="3" id="KW-1185">Reference proteome</keyword>
<reference evidence="2" key="1">
    <citation type="submission" date="2022-01" db="EMBL/GenBank/DDBJ databases">
        <title>Nocardioidaceae gen. sp. A5X3R13.</title>
        <authorList>
            <person name="Lopez Marin M.A."/>
            <person name="Uhlik O."/>
        </authorList>
    </citation>
    <scope>NUCLEOTIDE SEQUENCE</scope>
    <source>
        <strain evidence="2">A5X3R13</strain>
    </source>
</reference>
<dbReference type="EMBL" id="CP094970">
    <property type="protein sequence ID" value="UYM05792.1"/>
    <property type="molecule type" value="Genomic_DNA"/>
</dbReference>
<keyword evidence="1" id="KW-0812">Transmembrane</keyword>
<dbReference type="KEGG" id="sgrg:L0C25_01555"/>
<gene>
    <name evidence="2" type="ORF">L0C25_01555</name>
</gene>